<dbReference type="CDD" id="cd00554">
    <property type="entry name" value="MECDP_synthase"/>
    <property type="match status" value="1"/>
</dbReference>
<dbReference type="InterPro" id="IPR001228">
    <property type="entry name" value="IspD"/>
</dbReference>
<reference evidence="15" key="1">
    <citation type="journal article" date="2020" name="mSystems">
        <title>Genome- and Community-Level Interaction Insights into Carbon Utilization and Element Cycling Functions of Hydrothermarchaeota in Hydrothermal Sediment.</title>
        <authorList>
            <person name="Zhou Z."/>
            <person name="Liu Y."/>
            <person name="Xu W."/>
            <person name="Pan J."/>
            <person name="Luo Z.H."/>
            <person name="Li M."/>
        </authorList>
    </citation>
    <scope>NUCLEOTIDE SEQUENCE [LARGE SCALE GENOMIC DNA]</scope>
    <source>
        <strain evidence="15">SpSt-413</strain>
    </source>
</reference>
<keyword evidence="10 13" id="KW-0414">Isoprene biosynthesis</keyword>
<feature type="binding site" evidence="13">
    <location>
        <begin position="304"/>
        <end position="308"/>
    </location>
    <ligand>
        <name>4-CDP-2-C-methyl-D-erythritol 2-phosphate</name>
        <dbReference type="ChEBI" id="CHEBI:57919"/>
    </ligand>
</feature>
<dbReference type="Pfam" id="PF01128">
    <property type="entry name" value="IspD"/>
    <property type="match status" value="1"/>
</dbReference>
<feature type="domain" description="2-C-methyl-D-erythritol 2,4-cyclodiphosphate synthase" evidence="14">
    <location>
        <begin position="238"/>
        <end position="396"/>
    </location>
</feature>
<feature type="binding site" evidence="13">
    <location>
        <begin position="277"/>
        <end position="278"/>
    </location>
    <ligand>
        <name>4-CDP-2-C-methyl-D-erythritol 2-phosphate</name>
        <dbReference type="ChEBI" id="CHEBI:57919"/>
    </ligand>
</feature>
<feature type="binding site" evidence="13">
    <location>
        <begin position="375"/>
        <end position="378"/>
    </location>
    <ligand>
        <name>4-CDP-2-C-methyl-D-erythritol 2-phosphate</name>
        <dbReference type="ChEBI" id="CHEBI:57919"/>
    </ligand>
</feature>
<comment type="similarity">
    <text evidence="6">Belongs to the IspD/TarI cytidylyltransferase family. IspD subfamily.</text>
</comment>
<dbReference type="EMBL" id="DSRP01000077">
    <property type="protein sequence ID" value="HGG91529.1"/>
    <property type="molecule type" value="Genomic_DNA"/>
</dbReference>
<evidence type="ECO:0000259" key="14">
    <source>
        <dbReference type="Pfam" id="PF02542"/>
    </source>
</evidence>
<dbReference type="InterPro" id="IPR026596">
    <property type="entry name" value="IspD/F"/>
</dbReference>
<keyword evidence="9 13" id="KW-0479">Metal-binding</keyword>
<evidence type="ECO:0000256" key="12">
    <source>
        <dbReference type="ARBA" id="ARBA00023268"/>
    </source>
</evidence>
<feature type="site" description="Transition state stabilizer" evidence="13">
    <location>
        <position position="277"/>
    </location>
</feature>
<feature type="binding site" evidence="13">
    <location>
        <begin position="299"/>
        <end position="301"/>
    </location>
    <ligand>
        <name>4-CDP-2-C-methyl-D-erythritol 2-phosphate</name>
        <dbReference type="ChEBI" id="CHEBI:57919"/>
    </ligand>
</feature>
<feature type="site" description="Transition state stabilizer" evidence="13">
    <location>
        <position position="25"/>
    </location>
</feature>
<dbReference type="GO" id="GO:0019288">
    <property type="term" value="P:isopentenyl diphosphate biosynthetic process, methylerythritol 4-phosphate pathway"/>
    <property type="evidence" value="ECO:0007669"/>
    <property type="project" value="UniProtKB-UniRule"/>
</dbReference>
<dbReference type="InterPro" id="IPR003526">
    <property type="entry name" value="MECDP_synthase"/>
</dbReference>
<evidence type="ECO:0000256" key="10">
    <source>
        <dbReference type="ARBA" id="ARBA00023229"/>
    </source>
</evidence>
<dbReference type="SUPFAM" id="SSF69765">
    <property type="entry name" value="IpsF-like"/>
    <property type="match status" value="1"/>
</dbReference>
<dbReference type="PROSITE" id="PS01350">
    <property type="entry name" value="ISPF"/>
    <property type="match status" value="1"/>
</dbReference>
<evidence type="ECO:0000313" key="15">
    <source>
        <dbReference type="EMBL" id="HGG91529.1"/>
    </source>
</evidence>
<keyword evidence="7 13" id="KW-0808">Transferase</keyword>
<dbReference type="AlphaFoldDB" id="A0A7C4AA97"/>
<accession>A0A7C4AA97</accession>
<feature type="site" description="Positions MEP for the nucleophilic attack" evidence="13">
    <location>
        <position position="161"/>
    </location>
</feature>
<dbReference type="InterPro" id="IPR036571">
    <property type="entry name" value="MECDP_synthase_sf"/>
</dbReference>
<dbReference type="HAMAP" id="MF_00108">
    <property type="entry name" value="IspD"/>
    <property type="match status" value="1"/>
</dbReference>
<dbReference type="PANTHER" id="PTHR32125:SF4">
    <property type="entry name" value="2-C-METHYL-D-ERYTHRITOL 4-PHOSPHATE CYTIDYLYLTRANSFERASE, CHLOROPLASTIC"/>
    <property type="match status" value="1"/>
</dbReference>
<comment type="catalytic activity">
    <reaction evidence="1 13">
        <text>4-CDP-2-C-methyl-D-erythritol 2-phosphate = 2-C-methyl-D-erythritol 2,4-cyclic diphosphate + CMP</text>
        <dbReference type="Rhea" id="RHEA:23864"/>
        <dbReference type="ChEBI" id="CHEBI:57919"/>
        <dbReference type="ChEBI" id="CHEBI:58483"/>
        <dbReference type="ChEBI" id="CHEBI:60377"/>
        <dbReference type="EC" id="4.6.1.12"/>
    </reaction>
</comment>
<feature type="binding site" evidence="13">
    <location>
        <begin position="244"/>
        <end position="246"/>
    </location>
    <ligand>
        <name>4-CDP-2-C-methyl-D-erythritol 2-phosphate</name>
        <dbReference type="ChEBI" id="CHEBI:57919"/>
    </ligand>
</feature>
<dbReference type="PROSITE" id="PS01295">
    <property type="entry name" value="ISPD"/>
    <property type="match status" value="1"/>
</dbReference>
<protein>
    <recommendedName>
        <fullName evidence="13">Bifunctional enzyme IspD/IspF</fullName>
    </recommendedName>
    <domain>
        <recommendedName>
            <fullName evidence="13">2-C-methyl-D-erythritol 4-phosphate cytidylyltransferase</fullName>
            <ecNumber evidence="13">2.7.7.60</ecNumber>
        </recommendedName>
        <alternativeName>
            <fullName evidence="13">4-diphosphocytidyl-2C-methyl-D-erythritol synthase</fullName>
        </alternativeName>
        <alternativeName>
            <fullName evidence="13">MEP cytidylyltransferase</fullName>
            <shortName evidence="13">MCT</shortName>
        </alternativeName>
    </domain>
    <domain>
        <recommendedName>
            <fullName evidence="13">2-C-methyl-D-erythritol 2,4-cyclodiphosphate synthase</fullName>
            <shortName evidence="13">MECDP-synthase</shortName>
            <shortName evidence="13">MECPP-synthase</shortName>
            <shortName evidence="13">MECPS</shortName>
            <ecNumber evidence="13">4.6.1.12</ecNumber>
        </recommendedName>
    </domain>
</protein>
<dbReference type="EC" id="2.7.7.60" evidence="13"/>
<sequence>MNIWTILLAAGSGTRMARAGVAGKKQFLDAGGLPVFWKSALAFSRVAAVSGMVVALPGGELEQVTALIRRLDARTPLGLAWATVSGGARRQDSLENALSALPRDCTHVLVHDAARCFVTPEVIGRVCAALADGARAVIPAVAVKDTIKQVRGGVVRSTPDRSELVAVQTPQGVEVDLLRRGFALAAERGVTVTDDAGLAELLGCPVAVVEGAEDNVKITTPEDLRLLGQGQPLIPLPRTGFGYDVHRYAGPDVPEADSRPMILGGALIPGAPRVLAHSDGDVLLHALADALLGCLCQGDIGQHFPDTDQAFAGIESGVLVSEILARFGPAGLTLVHADLTIVAQTPRVGPHREHIRRNVAGLLGLPPDRVNVKATTEEKLGFTGSKQGIKAYATATAVSFGAP</sequence>
<evidence type="ECO:0000256" key="9">
    <source>
        <dbReference type="ARBA" id="ARBA00022723"/>
    </source>
</evidence>
<evidence type="ECO:0000256" key="5">
    <source>
        <dbReference type="ARBA" id="ARBA00004787"/>
    </source>
</evidence>
<organism evidence="15">
    <name type="scientific">Fundidesulfovibrio putealis</name>
    <dbReference type="NCBI Taxonomy" id="270496"/>
    <lineage>
        <taxon>Bacteria</taxon>
        <taxon>Pseudomonadati</taxon>
        <taxon>Thermodesulfobacteriota</taxon>
        <taxon>Desulfovibrionia</taxon>
        <taxon>Desulfovibrionales</taxon>
        <taxon>Desulfovibrionaceae</taxon>
        <taxon>Fundidesulfovibrio</taxon>
    </lineage>
</organism>
<feature type="site" description="Positions MEP for the nucleophilic attack" evidence="13">
    <location>
        <position position="217"/>
    </location>
</feature>
<feature type="binding site" evidence="13">
    <location>
        <position position="382"/>
    </location>
    <ligand>
        <name>4-CDP-2-C-methyl-D-erythritol 2-phosphate</name>
        <dbReference type="ChEBI" id="CHEBI:57919"/>
    </ligand>
</feature>
<dbReference type="FunFam" id="3.90.550.10:FF:000003">
    <property type="entry name" value="2-C-methyl-D-erythritol 4-phosphate cytidylyltransferase"/>
    <property type="match status" value="1"/>
</dbReference>
<evidence type="ECO:0000256" key="4">
    <source>
        <dbReference type="ARBA" id="ARBA00004709"/>
    </source>
</evidence>
<dbReference type="InterPro" id="IPR034683">
    <property type="entry name" value="IspD/TarI"/>
</dbReference>
<dbReference type="Pfam" id="PF02542">
    <property type="entry name" value="YgbB"/>
    <property type="match status" value="1"/>
</dbReference>
<dbReference type="HAMAP" id="MF_01520">
    <property type="entry name" value="IspDF"/>
    <property type="match status" value="1"/>
</dbReference>
<feature type="binding site" evidence="13">
    <location>
        <position position="285"/>
    </location>
    <ligand>
        <name>a divalent metal cation</name>
        <dbReference type="ChEBI" id="CHEBI:60240"/>
    </ligand>
</feature>
<evidence type="ECO:0000256" key="8">
    <source>
        <dbReference type="ARBA" id="ARBA00022695"/>
    </source>
</evidence>
<dbReference type="Gene3D" id="3.90.550.10">
    <property type="entry name" value="Spore Coat Polysaccharide Biosynthesis Protein SpsA, Chain A"/>
    <property type="match status" value="1"/>
</dbReference>
<feature type="site" description="Transition state stabilizer" evidence="13">
    <location>
        <position position="15"/>
    </location>
</feature>
<comment type="caution">
    <text evidence="13">Lacks conserved residue(s) required for the propagation of feature annotation.</text>
</comment>
<feature type="region of interest" description="2-C-methyl-D-erythritol 4-phosphate cytidylyltransferase" evidence="13">
    <location>
        <begin position="1"/>
        <end position="237"/>
    </location>
</feature>
<dbReference type="CDD" id="cd02516">
    <property type="entry name" value="CDP-ME_synthetase"/>
    <property type="match status" value="1"/>
</dbReference>
<gene>
    <name evidence="15" type="primary">ispD</name>
    <name evidence="13" type="synonym">ispDF</name>
    <name evidence="15" type="ORF">ENR59_01070</name>
</gene>
<dbReference type="EC" id="4.6.1.12" evidence="13"/>
<dbReference type="PANTHER" id="PTHR32125">
    <property type="entry name" value="2-C-METHYL-D-ERYTHRITOL 4-PHOSPHATE CYTIDYLYLTRANSFERASE, CHLOROPLASTIC"/>
    <property type="match status" value="1"/>
</dbReference>
<comment type="similarity">
    <text evidence="13">In the C-terminal section; belongs to the IspF family.</text>
</comment>
<dbReference type="NCBIfam" id="TIGR00151">
    <property type="entry name" value="ispF"/>
    <property type="match status" value="1"/>
</dbReference>
<comment type="pathway">
    <text evidence="5 13">Isoprenoid biosynthesis; isopentenyl diphosphate biosynthesis via DXP pathway; isopentenyl diphosphate from 1-deoxy-D-xylulose 5-phosphate: step 2/6.</text>
</comment>
<dbReference type="InterPro" id="IPR020555">
    <property type="entry name" value="MECDP_synthase_CS"/>
</dbReference>
<dbReference type="Gene3D" id="3.30.1330.50">
    <property type="entry name" value="2-C-methyl-D-erythritol 2,4-cyclodiphosphate synthase"/>
    <property type="match status" value="1"/>
</dbReference>
<evidence type="ECO:0000256" key="3">
    <source>
        <dbReference type="ARBA" id="ARBA00001968"/>
    </source>
</evidence>
<dbReference type="GO" id="GO:0050518">
    <property type="term" value="F:2-C-methyl-D-erythritol 4-phosphate cytidylyltransferase activity"/>
    <property type="evidence" value="ECO:0007669"/>
    <property type="project" value="UniProtKB-UniRule"/>
</dbReference>
<keyword evidence="8 13" id="KW-0548">Nucleotidyltransferase</keyword>
<comment type="function">
    <text evidence="13">Bifunctional enzyme that catalyzes the formation of 4-diphosphocytidyl-2-C-methyl-D-erythritol from CTP and 2-C-methyl-D-erythritol 4-phosphate (MEP) (IspD), and catalyzes the conversion of 4-diphosphocytidyl-2-C-methyl-D-erythritol 2-phosphate (CDP-ME2P) to 2-C-methyl-D-erythritol 2,4-cyclodiphosphate (ME-CPP) with a corresponding release of cytidine 5-monophosphate (CMP) (IspF).</text>
</comment>
<dbReference type="UniPathway" id="UPA00056">
    <property type="reaction ID" value="UER00093"/>
</dbReference>
<dbReference type="NCBIfam" id="TIGR00453">
    <property type="entry name" value="ispD"/>
    <property type="match status" value="1"/>
</dbReference>
<proteinExistence type="inferred from homology"/>
<feature type="binding site" evidence="13">
    <location>
        <position position="246"/>
    </location>
    <ligand>
        <name>a divalent metal cation</name>
        <dbReference type="ChEBI" id="CHEBI:60240"/>
    </ligand>
</feature>
<feature type="site" description="Transition state stabilizer" evidence="13">
    <location>
        <position position="376"/>
    </location>
</feature>
<name>A0A7C4AA97_9BACT</name>
<evidence type="ECO:0000256" key="11">
    <source>
        <dbReference type="ARBA" id="ARBA00023239"/>
    </source>
</evidence>
<keyword evidence="11 13" id="KW-0456">Lyase</keyword>
<dbReference type="InterPro" id="IPR018294">
    <property type="entry name" value="ISPD_synthase_CS"/>
</dbReference>
<feature type="region of interest" description="2-C-methyl-D-erythritol 2,4-cyclodiphosphate synthase" evidence="13">
    <location>
        <begin position="238"/>
        <end position="403"/>
    </location>
</feature>
<dbReference type="GO" id="GO:0046872">
    <property type="term" value="F:metal ion binding"/>
    <property type="evidence" value="ECO:0007669"/>
    <property type="project" value="UniProtKB-KW"/>
</dbReference>
<keyword evidence="12 13" id="KW-0511">Multifunctional enzyme</keyword>
<dbReference type="HAMAP" id="MF_00107">
    <property type="entry name" value="IspF"/>
    <property type="match status" value="1"/>
</dbReference>
<evidence type="ECO:0000256" key="2">
    <source>
        <dbReference type="ARBA" id="ARBA00001282"/>
    </source>
</evidence>
<comment type="cofactor">
    <cofactor evidence="3 13">
        <name>a divalent metal cation</name>
        <dbReference type="ChEBI" id="CHEBI:60240"/>
    </cofactor>
</comment>
<comment type="pathway">
    <text evidence="4 13">Isoprenoid biosynthesis; isopentenyl diphosphate biosynthesis via DXP pathway; isopentenyl diphosphate from 1-deoxy-D-xylulose 5-phosphate: step 4/6.</text>
</comment>
<dbReference type="GO" id="GO:0016114">
    <property type="term" value="P:terpenoid biosynthetic process"/>
    <property type="evidence" value="ECO:0007669"/>
    <property type="project" value="InterPro"/>
</dbReference>
<comment type="caution">
    <text evidence="15">The sequence shown here is derived from an EMBL/GenBank/DDBJ whole genome shotgun (WGS) entry which is preliminary data.</text>
</comment>
<dbReference type="InterPro" id="IPR050088">
    <property type="entry name" value="IspD/TarI_cytidylyltransf_bact"/>
</dbReference>
<evidence type="ECO:0000256" key="13">
    <source>
        <dbReference type="HAMAP-Rule" id="MF_01520"/>
    </source>
</evidence>
<evidence type="ECO:0000256" key="7">
    <source>
        <dbReference type="ARBA" id="ARBA00022679"/>
    </source>
</evidence>
<dbReference type="SUPFAM" id="SSF53448">
    <property type="entry name" value="Nucleotide-diphospho-sugar transferases"/>
    <property type="match status" value="1"/>
</dbReference>
<dbReference type="GO" id="GO:0008685">
    <property type="term" value="F:2-C-methyl-D-erythritol 2,4-cyclodiphosphate synthase activity"/>
    <property type="evidence" value="ECO:0007669"/>
    <property type="project" value="UniProtKB-UniRule"/>
</dbReference>
<comment type="catalytic activity">
    <reaction evidence="2 13">
        <text>2-C-methyl-D-erythritol 4-phosphate + CTP + H(+) = 4-CDP-2-C-methyl-D-erythritol + diphosphate</text>
        <dbReference type="Rhea" id="RHEA:13429"/>
        <dbReference type="ChEBI" id="CHEBI:15378"/>
        <dbReference type="ChEBI" id="CHEBI:33019"/>
        <dbReference type="ChEBI" id="CHEBI:37563"/>
        <dbReference type="ChEBI" id="CHEBI:57823"/>
        <dbReference type="ChEBI" id="CHEBI:58262"/>
        <dbReference type="EC" id="2.7.7.60"/>
    </reaction>
</comment>
<evidence type="ECO:0000256" key="1">
    <source>
        <dbReference type="ARBA" id="ARBA00000200"/>
    </source>
</evidence>
<evidence type="ECO:0000256" key="6">
    <source>
        <dbReference type="ARBA" id="ARBA00009789"/>
    </source>
</evidence>
<feature type="binding site" evidence="13">
    <location>
        <position position="244"/>
    </location>
    <ligand>
        <name>a divalent metal cation</name>
        <dbReference type="ChEBI" id="CHEBI:60240"/>
    </ligand>
</feature>
<comment type="similarity">
    <text evidence="13">In the N-terminal section; belongs to the IspD/TarI cytidylyltransferase family. IspD subfamily.</text>
</comment>
<dbReference type="InterPro" id="IPR029044">
    <property type="entry name" value="Nucleotide-diphossugar_trans"/>
</dbReference>